<dbReference type="VEuPathDB" id="FungiDB:I302_06616"/>
<dbReference type="EMBL" id="CP144546">
    <property type="protein sequence ID" value="WVW85607.1"/>
    <property type="molecule type" value="Genomic_DNA"/>
</dbReference>
<protein>
    <submittedName>
        <fullName evidence="1">Uncharacterized protein</fullName>
    </submittedName>
</protein>
<reference evidence="2" key="4">
    <citation type="submission" date="2024-02" db="EMBL/GenBank/DDBJ databases">
        <title>Comparative genomics of Cryptococcus and Kwoniella reveals pathogenesis evolution and contrasting modes of karyotype evolution via chromosome fusion or intercentromeric recombination.</title>
        <authorList>
            <person name="Coelho M.A."/>
            <person name="David-Palma M."/>
            <person name="Shea T."/>
            <person name="Bowers K."/>
            <person name="McGinley-Smith S."/>
            <person name="Mohammad A.W."/>
            <person name="Gnirke A."/>
            <person name="Yurkov A.M."/>
            <person name="Nowrousian M."/>
            <person name="Sun S."/>
            <person name="Cuomo C.A."/>
            <person name="Heitman J."/>
        </authorList>
    </citation>
    <scope>NUCLEOTIDE SEQUENCE</scope>
    <source>
        <strain evidence="2">CBS 10118</strain>
    </source>
</reference>
<name>A0A1B9FXX3_9TREE</name>
<sequence>MSMPSIVATFQDELDKITPEPVGSRVFAVDGTDLKPSCKSSWSKLFKRDDPVITGCMICNWKTPGPERDDADERLQRFGSDYMDLKSGPDHWPTESAAIELSQTPEHKGCGVITVSEAFMALPIFEAVRYTKIPKYYTDAVPNIPGDEEDLISLEGEASQPINCASIPMPANLLD</sequence>
<reference evidence="1" key="3">
    <citation type="submission" date="2014-01" db="EMBL/GenBank/DDBJ databases">
        <title>Evolution of pathogenesis and genome organization in the Tremellales.</title>
        <authorList>
            <person name="Cuomo C."/>
            <person name="Litvintseva A."/>
            <person name="Heitman J."/>
            <person name="Chen Y."/>
            <person name="Sun S."/>
            <person name="Springer D."/>
            <person name="Dromer F."/>
            <person name="Young S."/>
            <person name="Zeng Q."/>
            <person name="Chapman S."/>
            <person name="Gujja S."/>
            <person name="Saif S."/>
            <person name="Birren B."/>
        </authorList>
    </citation>
    <scope>NUCLEOTIDE SEQUENCE</scope>
    <source>
        <strain evidence="1">CBS 10118</strain>
    </source>
</reference>
<dbReference type="GeneID" id="30211015"/>
<gene>
    <name evidence="1" type="ORF">I302_06616</name>
    <name evidence="2" type="ORF">I302_107645</name>
</gene>
<reference evidence="1" key="1">
    <citation type="submission" date="2013-07" db="EMBL/GenBank/DDBJ databases">
        <title>The Genome Sequence of Cryptococcus bestiolae CBS10118.</title>
        <authorList>
            <consortium name="The Broad Institute Genome Sequencing Platform"/>
            <person name="Cuomo C."/>
            <person name="Litvintseva A."/>
            <person name="Chen Y."/>
            <person name="Heitman J."/>
            <person name="Sun S."/>
            <person name="Springer D."/>
            <person name="Dromer F."/>
            <person name="Young S.K."/>
            <person name="Zeng Q."/>
            <person name="Gargeya S."/>
            <person name="Fitzgerald M."/>
            <person name="Abouelleil A."/>
            <person name="Alvarado L."/>
            <person name="Berlin A.M."/>
            <person name="Chapman S.B."/>
            <person name="Dewar J."/>
            <person name="Goldberg J."/>
            <person name="Griggs A."/>
            <person name="Gujja S."/>
            <person name="Hansen M."/>
            <person name="Howarth C."/>
            <person name="Imamovic A."/>
            <person name="Larimer J."/>
            <person name="McCowan C."/>
            <person name="Murphy C."/>
            <person name="Pearson M."/>
            <person name="Priest M."/>
            <person name="Roberts A."/>
            <person name="Saif S."/>
            <person name="Shea T."/>
            <person name="Sykes S."/>
            <person name="Wortman J."/>
            <person name="Nusbaum C."/>
            <person name="Birren B."/>
        </authorList>
    </citation>
    <scope>NUCLEOTIDE SEQUENCE [LARGE SCALE GENOMIC DNA]</scope>
    <source>
        <strain evidence="1">CBS 10118</strain>
    </source>
</reference>
<dbReference type="Proteomes" id="UP000092730">
    <property type="component" value="Chromosome 6"/>
</dbReference>
<dbReference type="RefSeq" id="XP_019044703.1">
    <property type="nucleotide sequence ID" value="XM_019193226.1"/>
</dbReference>
<dbReference type="AlphaFoldDB" id="A0A1B9FXX3"/>
<evidence type="ECO:0000313" key="3">
    <source>
        <dbReference type="Proteomes" id="UP000092730"/>
    </source>
</evidence>
<keyword evidence="3" id="KW-1185">Reference proteome</keyword>
<dbReference type="EMBL" id="KI894023">
    <property type="protein sequence ID" value="OCF23633.1"/>
    <property type="molecule type" value="Genomic_DNA"/>
</dbReference>
<evidence type="ECO:0000313" key="2">
    <source>
        <dbReference type="EMBL" id="WVW85607.1"/>
    </source>
</evidence>
<organism evidence="1">
    <name type="scientific">Kwoniella bestiolae CBS 10118</name>
    <dbReference type="NCBI Taxonomy" id="1296100"/>
    <lineage>
        <taxon>Eukaryota</taxon>
        <taxon>Fungi</taxon>
        <taxon>Dikarya</taxon>
        <taxon>Basidiomycota</taxon>
        <taxon>Agaricomycotina</taxon>
        <taxon>Tremellomycetes</taxon>
        <taxon>Tremellales</taxon>
        <taxon>Cryptococcaceae</taxon>
        <taxon>Kwoniella</taxon>
    </lineage>
</organism>
<dbReference type="KEGG" id="kbi:30211015"/>
<reference evidence="2" key="2">
    <citation type="submission" date="2013-07" db="EMBL/GenBank/DDBJ databases">
        <authorList>
            <consortium name="The Broad Institute Genome Sequencing Platform"/>
            <person name="Cuomo C."/>
            <person name="Litvintseva A."/>
            <person name="Chen Y."/>
            <person name="Heitman J."/>
            <person name="Sun S."/>
            <person name="Springer D."/>
            <person name="Dromer F."/>
            <person name="Young S.K."/>
            <person name="Zeng Q."/>
            <person name="Gargeya S."/>
            <person name="Fitzgerald M."/>
            <person name="Abouelleil A."/>
            <person name="Alvarado L."/>
            <person name="Berlin A.M."/>
            <person name="Chapman S.B."/>
            <person name="Dewar J."/>
            <person name="Goldberg J."/>
            <person name="Griggs A."/>
            <person name="Gujja S."/>
            <person name="Hansen M."/>
            <person name="Howarth C."/>
            <person name="Imamovic A."/>
            <person name="Larimer J."/>
            <person name="McCowan C."/>
            <person name="Murphy C."/>
            <person name="Pearson M."/>
            <person name="Priest M."/>
            <person name="Roberts A."/>
            <person name="Saif S."/>
            <person name="Shea T."/>
            <person name="Sykes S."/>
            <person name="Wortman J."/>
            <person name="Nusbaum C."/>
            <person name="Birren B."/>
        </authorList>
    </citation>
    <scope>NUCLEOTIDE SEQUENCE</scope>
    <source>
        <strain evidence="2">CBS 10118</strain>
    </source>
</reference>
<accession>A0A1B9FXX3</accession>
<proteinExistence type="predicted"/>
<evidence type="ECO:0000313" key="1">
    <source>
        <dbReference type="EMBL" id="OCF23633.1"/>
    </source>
</evidence>